<protein>
    <submittedName>
        <fullName evidence="1">Uncharacterized protein</fullName>
    </submittedName>
</protein>
<dbReference type="Proteomes" id="UP000007841">
    <property type="component" value="Chromosome"/>
</dbReference>
<accession>A0A0H3GTA1</accession>
<name>A0A0H3GTA1_KLEPH</name>
<organism evidence="1 2">
    <name type="scientific">Klebsiella pneumoniae subsp. pneumoniae (strain HS11286)</name>
    <dbReference type="NCBI Taxonomy" id="1125630"/>
    <lineage>
        <taxon>Bacteria</taxon>
        <taxon>Pseudomonadati</taxon>
        <taxon>Pseudomonadota</taxon>
        <taxon>Gammaproteobacteria</taxon>
        <taxon>Enterobacterales</taxon>
        <taxon>Enterobacteriaceae</taxon>
        <taxon>Klebsiella/Raoultella group</taxon>
        <taxon>Klebsiella</taxon>
        <taxon>Klebsiella pneumoniae complex</taxon>
    </lineage>
</organism>
<dbReference type="RefSeq" id="YP_005226873.1">
    <property type="nucleotide sequence ID" value="NC_016845.1"/>
</dbReference>
<dbReference type="HOGENOM" id="CLU_080116_1_0_6"/>
<sequence>MYYRNFIITSIEAERILAMKFDEAFAGVKKNVIDTLNQMGNGITRASYYTSCLMDNYQDVCSKLKQEDTRFIAGLAQLVKSRDIIFQMIKIYIETYFQNKKEEKAQYILKKLVGAGVYISSSGLTNRILIMAVATMICQTSRFNTVVYGRINRARSLVLKGSVTATAVVLNVYGLIQDAANSADNLKMHNSFYYNALYANHLEMMYFLIEPVITGVPYLNPMIISDDELAELLIKLMR</sequence>
<dbReference type="AlphaFoldDB" id="A0A0H3GTA1"/>
<dbReference type="KEGG" id="kpm:KPHS_25730"/>
<dbReference type="STRING" id="1125630.KPHS_25730"/>
<proteinExistence type="predicted"/>
<evidence type="ECO:0000313" key="2">
    <source>
        <dbReference type="Proteomes" id="UP000007841"/>
    </source>
</evidence>
<dbReference type="RefSeq" id="WP_004151627.1">
    <property type="nucleotide sequence ID" value="NC_016845.1"/>
</dbReference>
<dbReference type="EMBL" id="CP003200">
    <property type="protein sequence ID" value="AEW61271.1"/>
    <property type="molecule type" value="Genomic_DNA"/>
</dbReference>
<keyword evidence="2" id="KW-1185">Reference proteome</keyword>
<gene>
    <name evidence="1" type="ordered locus">KPHS_25730</name>
</gene>
<evidence type="ECO:0000313" key="1">
    <source>
        <dbReference type="EMBL" id="AEW61271.1"/>
    </source>
</evidence>
<dbReference type="PATRIC" id="fig|1125630.4.peg.2500"/>
<reference evidence="1 2" key="1">
    <citation type="journal article" date="2012" name="J. Bacteriol.">
        <title>Complete genome sequence of Klebsiella pneumoniae subsp. pneumoniae HS11286, a multidrug-resistant strain isolated from human sputum.</title>
        <authorList>
            <person name="Liu P."/>
            <person name="Li P."/>
            <person name="Jiang X."/>
            <person name="Bi D."/>
            <person name="Xie Y."/>
            <person name="Tai C."/>
            <person name="Deng Z."/>
            <person name="Rajakumar K."/>
            <person name="Ou H.Y."/>
        </authorList>
    </citation>
    <scope>NUCLEOTIDE SEQUENCE [LARGE SCALE GENOMIC DNA]</scope>
    <source>
        <strain evidence="1 2">HS11286</strain>
    </source>
</reference>
<dbReference type="GeneID" id="11847591"/>